<reference evidence="9 10" key="1">
    <citation type="submission" date="2018-07" db="EMBL/GenBank/DDBJ databases">
        <authorList>
            <person name="Quirk P.G."/>
            <person name="Krulwich T.A."/>
        </authorList>
    </citation>
    <scope>NUCLEOTIDE SEQUENCE [LARGE SCALE GENOMIC DNA]</scope>
    <source>
        <strain evidence="9 10">CC-BB4</strain>
    </source>
</reference>
<evidence type="ECO:0000256" key="8">
    <source>
        <dbReference type="SAM" id="Phobius"/>
    </source>
</evidence>
<keyword evidence="8" id="KW-0812">Transmembrane</keyword>
<proteinExistence type="inferred from homology"/>
<keyword evidence="8" id="KW-0472">Membrane</keyword>
<keyword evidence="8" id="KW-1133">Transmembrane helix</keyword>
<dbReference type="InterPro" id="IPR002712">
    <property type="entry name" value="CcdB"/>
</dbReference>
<evidence type="ECO:0000256" key="6">
    <source>
        <dbReference type="ARBA" id="ARBA00029628"/>
    </source>
</evidence>
<dbReference type="KEGG" id="ptaw:DW352_14665"/>
<keyword evidence="3" id="KW-0678">Repressor</keyword>
<dbReference type="SUPFAM" id="SSF50118">
    <property type="entry name" value="Cell growth inhibitor/plasmid maintenance toxic component"/>
    <property type="match status" value="1"/>
</dbReference>
<dbReference type="Proteomes" id="UP000254889">
    <property type="component" value="Chromosome"/>
</dbReference>
<dbReference type="EMBL" id="CP031417">
    <property type="protein sequence ID" value="AXK81652.1"/>
    <property type="molecule type" value="Genomic_DNA"/>
</dbReference>
<dbReference type="Gene3D" id="2.30.30.110">
    <property type="match status" value="1"/>
</dbReference>
<comment type="similarity">
    <text evidence="1">Belongs to the CcdB toxin family.</text>
</comment>
<dbReference type="AlphaFoldDB" id="A0A345ZXK5"/>
<feature type="transmembrane region" description="Helical" evidence="8">
    <location>
        <begin position="20"/>
        <end position="43"/>
    </location>
</feature>
<evidence type="ECO:0000256" key="7">
    <source>
        <dbReference type="ARBA" id="ARBA00033135"/>
    </source>
</evidence>
<evidence type="ECO:0000256" key="3">
    <source>
        <dbReference type="ARBA" id="ARBA00022491"/>
    </source>
</evidence>
<evidence type="ECO:0000256" key="1">
    <source>
        <dbReference type="ARBA" id="ARBA00005230"/>
    </source>
</evidence>
<dbReference type="InterPro" id="IPR011067">
    <property type="entry name" value="Plasmid_toxin/cell-grow_inhib"/>
</dbReference>
<dbReference type="RefSeq" id="WP_115692031.1">
    <property type="nucleotide sequence ID" value="NZ_CP031417.1"/>
</dbReference>
<sequence>MLRQFDIVVNPDAQEAQIRPYLVILQSNLLSGLASIIVAPLIARERMAGAQRLNPIVTVAGREYWLATHELFAVDRRVLRAAVGSISERRDSIIAAIDLIFLGF</sequence>
<dbReference type="GO" id="GO:0006276">
    <property type="term" value="P:plasmid maintenance"/>
    <property type="evidence" value="ECO:0007669"/>
    <property type="project" value="InterPro"/>
</dbReference>
<evidence type="ECO:0000256" key="5">
    <source>
        <dbReference type="ARBA" id="ARBA00023163"/>
    </source>
</evidence>
<evidence type="ECO:0000313" key="10">
    <source>
        <dbReference type="Proteomes" id="UP000254889"/>
    </source>
</evidence>
<keyword evidence="4" id="KW-0805">Transcription regulation</keyword>
<dbReference type="OrthoDB" id="9813510at2"/>
<dbReference type="Pfam" id="PF01845">
    <property type="entry name" value="CcdB"/>
    <property type="match status" value="1"/>
</dbReference>
<dbReference type="GO" id="GO:0008657">
    <property type="term" value="F:DNA topoisomerase type II (double strand cut, ATP-hydrolyzing) inhibitor activity"/>
    <property type="evidence" value="ECO:0007669"/>
    <property type="project" value="InterPro"/>
</dbReference>
<gene>
    <name evidence="9" type="ORF">DW352_14665</name>
</gene>
<evidence type="ECO:0000256" key="4">
    <source>
        <dbReference type="ARBA" id="ARBA00023015"/>
    </source>
</evidence>
<name>A0A345ZXK5_9HYPH</name>
<evidence type="ECO:0000256" key="2">
    <source>
        <dbReference type="ARBA" id="ARBA00015075"/>
    </source>
</evidence>
<keyword evidence="10" id="KW-1185">Reference proteome</keyword>
<keyword evidence="5" id="KW-0804">Transcription</keyword>
<accession>A0A345ZXK5</accession>
<organism evidence="9 10">
    <name type="scientific">Pseudolabrys taiwanensis</name>
    <dbReference type="NCBI Taxonomy" id="331696"/>
    <lineage>
        <taxon>Bacteria</taxon>
        <taxon>Pseudomonadati</taxon>
        <taxon>Pseudomonadota</taxon>
        <taxon>Alphaproteobacteria</taxon>
        <taxon>Hyphomicrobiales</taxon>
        <taxon>Xanthobacteraceae</taxon>
        <taxon>Pseudolabrys</taxon>
    </lineage>
</organism>
<protein>
    <recommendedName>
        <fullName evidence="2">Toxin CcdB</fullName>
    </recommendedName>
    <alternativeName>
        <fullName evidence="7">Cytotoxic protein CcdB</fullName>
    </alternativeName>
    <alternativeName>
        <fullName evidence="6">Protein LetD</fullName>
    </alternativeName>
</protein>
<evidence type="ECO:0000313" key="9">
    <source>
        <dbReference type="EMBL" id="AXK81652.1"/>
    </source>
</evidence>